<dbReference type="InterPro" id="IPR015422">
    <property type="entry name" value="PyrdxlP-dep_Trfase_small"/>
</dbReference>
<reference evidence="5 6" key="1">
    <citation type="submission" date="2023-11" db="EMBL/GenBank/DDBJ databases">
        <title>Peredibacter starrii A3.12.</title>
        <authorList>
            <person name="Mitchell R.J."/>
        </authorList>
    </citation>
    <scope>NUCLEOTIDE SEQUENCE [LARGE SCALE GENOMIC DNA]</scope>
    <source>
        <strain evidence="5 6">A3.12</strain>
    </source>
</reference>
<dbReference type="GO" id="GO:0016846">
    <property type="term" value="F:carbon-sulfur lyase activity"/>
    <property type="evidence" value="ECO:0007669"/>
    <property type="project" value="TreeGrafter"/>
</dbReference>
<dbReference type="KEGG" id="psti:SOO65_15605"/>
<dbReference type="Gene3D" id="3.90.1150.10">
    <property type="entry name" value="Aspartate Aminotransferase, domain 1"/>
    <property type="match status" value="1"/>
</dbReference>
<organism evidence="5 6">
    <name type="scientific">Peredibacter starrii</name>
    <dbReference type="NCBI Taxonomy" id="28202"/>
    <lineage>
        <taxon>Bacteria</taxon>
        <taxon>Pseudomonadati</taxon>
        <taxon>Bdellovibrionota</taxon>
        <taxon>Bacteriovoracia</taxon>
        <taxon>Bacteriovoracales</taxon>
        <taxon>Bacteriovoracaceae</taxon>
        <taxon>Peredibacter</taxon>
    </lineage>
</organism>
<protein>
    <submittedName>
        <fullName evidence="5">Aminotransferase class I/II-fold pyridoxal phosphate-dependent enzyme</fullName>
    </submittedName>
</protein>
<comment type="cofactor">
    <cofactor evidence="1 4">
        <name>pyridoxal 5'-phosphate</name>
        <dbReference type="ChEBI" id="CHEBI:597326"/>
    </cofactor>
</comment>
<dbReference type="RefSeq" id="WP_321392283.1">
    <property type="nucleotide sequence ID" value="NZ_CP139487.1"/>
</dbReference>
<keyword evidence="5" id="KW-0808">Transferase</keyword>
<dbReference type="Gene3D" id="3.40.640.10">
    <property type="entry name" value="Type I PLP-dependent aspartate aminotransferase-like (Major domain)"/>
    <property type="match status" value="1"/>
</dbReference>
<evidence type="ECO:0000256" key="3">
    <source>
        <dbReference type="PIRSR" id="PIRSR001434-2"/>
    </source>
</evidence>
<dbReference type="PIRSF" id="PIRSF001434">
    <property type="entry name" value="CGS"/>
    <property type="match status" value="1"/>
</dbReference>
<evidence type="ECO:0000256" key="2">
    <source>
        <dbReference type="ARBA" id="ARBA00022898"/>
    </source>
</evidence>
<dbReference type="PANTHER" id="PTHR11808:SF80">
    <property type="entry name" value="CYSTATHIONINE GAMMA-LYASE"/>
    <property type="match status" value="1"/>
</dbReference>
<keyword evidence="5" id="KW-0032">Aminotransferase</keyword>
<dbReference type="GO" id="GO:0005737">
    <property type="term" value="C:cytoplasm"/>
    <property type="evidence" value="ECO:0007669"/>
    <property type="project" value="TreeGrafter"/>
</dbReference>
<dbReference type="AlphaFoldDB" id="A0AAX4HMI1"/>
<gene>
    <name evidence="5" type="ORF">SOO65_15605</name>
</gene>
<proteinExistence type="inferred from homology"/>
<keyword evidence="6" id="KW-1185">Reference proteome</keyword>
<evidence type="ECO:0000313" key="5">
    <source>
        <dbReference type="EMBL" id="WPU64119.1"/>
    </source>
</evidence>
<dbReference type="GO" id="GO:0008483">
    <property type="term" value="F:transaminase activity"/>
    <property type="evidence" value="ECO:0007669"/>
    <property type="project" value="UniProtKB-KW"/>
</dbReference>
<dbReference type="PANTHER" id="PTHR11808">
    <property type="entry name" value="TRANS-SULFURATION ENZYME FAMILY MEMBER"/>
    <property type="match status" value="1"/>
</dbReference>
<dbReference type="GO" id="GO:0030170">
    <property type="term" value="F:pyridoxal phosphate binding"/>
    <property type="evidence" value="ECO:0007669"/>
    <property type="project" value="InterPro"/>
</dbReference>
<feature type="modified residue" description="N6-(pyridoxal phosphate)lysine" evidence="3">
    <location>
        <position position="204"/>
    </location>
</feature>
<accession>A0AAX4HMI1</accession>
<keyword evidence="2 3" id="KW-0663">Pyridoxal phosphate</keyword>
<dbReference type="InterPro" id="IPR000277">
    <property type="entry name" value="Cys/Met-Metab_PyrdxlP-dep_enz"/>
</dbReference>
<evidence type="ECO:0000256" key="1">
    <source>
        <dbReference type="ARBA" id="ARBA00001933"/>
    </source>
</evidence>
<dbReference type="InterPro" id="IPR015421">
    <property type="entry name" value="PyrdxlP-dep_Trfase_major"/>
</dbReference>
<comment type="similarity">
    <text evidence="4">Belongs to the trans-sulfuration enzymes family.</text>
</comment>
<dbReference type="InterPro" id="IPR015424">
    <property type="entry name" value="PyrdxlP-dep_Trfase"/>
</dbReference>
<dbReference type="FunFam" id="3.40.640.10:FF:000046">
    <property type="entry name" value="Cystathionine gamma-lyase"/>
    <property type="match status" value="1"/>
</dbReference>
<dbReference type="SUPFAM" id="SSF53383">
    <property type="entry name" value="PLP-dependent transferases"/>
    <property type="match status" value="1"/>
</dbReference>
<evidence type="ECO:0000313" key="6">
    <source>
        <dbReference type="Proteomes" id="UP001324634"/>
    </source>
</evidence>
<dbReference type="GO" id="GO:0019346">
    <property type="term" value="P:transsulfuration"/>
    <property type="evidence" value="ECO:0007669"/>
    <property type="project" value="InterPro"/>
</dbReference>
<evidence type="ECO:0000256" key="4">
    <source>
        <dbReference type="RuleBase" id="RU362118"/>
    </source>
</evidence>
<sequence>MQKNRSEWNVNTKLNHPVEIKIPEGNKPLIQPIFLSAKYYPSESQPYFEQFMYSRVSNPTTRQLELTLAEIQKREDCMVVGSGVAALTGTFLGLLKTGDHIISFKESYRPSRVFIRDSLSHFGITSTFLSLTEMNQLESAIVSGKTKLIHFESPSNPNLEIADIEKIISVARKYNVLVSMDGTFAGLHQHTQFDVDIMIHSLTKFGNGHGDVIAGCIAGKSIVLKQIREMCLQLGAALDPHAAYLITRGLKTYMLRYARQTETAQKIVTFLESHPKIKWVRYPNSELARRQMRDMGSTISFEVDPSIAKSADNFCHKLKLIQLAASLGSTESVIAPTLAFFGLDLTPEERESMLLTPYSVRLSVGLEDAEDLIRDLEAALA</sequence>
<name>A0AAX4HMI1_9BACT</name>
<dbReference type="Pfam" id="PF01053">
    <property type="entry name" value="Cys_Met_Meta_PP"/>
    <property type="match status" value="1"/>
</dbReference>
<dbReference type="EMBL" id="CP139487">
    <property type="protein sequence ID" value="WPU64119.1"/>
    <property type="molecule type" value="Genomic_DNA"/>
</dbReference>
<dbReference type="Proteomes" id="UP001324634">
    <property type="component" value="Chromosome"/>
</dbReference>